<dbReference type="GO" id="GO:0006310">
    <property type="term" value="P:DNA recombination"/>
    <property type="evidence" value="ECO:0007669"/>
    <property type="project" value="UniProtKB-KW"/>
</dbReference>
<protein>
    <submittedName>
        <fullName evidence="3">Tyrosine-type recombinase/integrase</fullName>
    </submittedName>
</protein>
<dbReference type="EMBL" id="CP069370">
    <property type="protein sequence ID" value="QYZ69528.1"/>
    <property type="molecule type" value="Genomic_DNA"/>
</dbReference>
<dbReference type="InterPro" id="IPR011010">
    <property type="entry name" value="DNA_brk_join_enz"/>
</dbReference>
<accession>A0A8G0ZSY2</accession>
<dbReference type="Pfam" id="PF00589">
    <property type="entry name" value="Phage_integrase"/>
    <property type="match status" value="1"/>
</dbReference>
<feature type="domain" description="Tyr recombinase" evidence="2">
    <location>
        <begin position="134"/>
        <end position="338"/>
    </location>
</feature>
<dbReference type="GO" id="GO:0003677">
    <property type="term" value="F:DNA binding"/>
    <property type="evidence" value="ECO:0007669"/>
    <property type="project" value="InterPro"/>
</dbReference>
<keyword evidence="4" id="KW-1185">Reference proteome</keyword>
<dbReference type="GO" id="GO:0015074">
    <property type="term" value="P:DNA integration"/>
    <property type="evidence" value="ECO:0007669"/>
    <property type="project" value="InterPro"/>
</dbReference>
<gene>
    <name evidence="3" type="ORF">JO391_17680</name>
</gene>
<evidence type="ECO:0000313" key="4">
    <source>
        <dbReference type="Proteomes" id="UP000826300"/>
    </source>
</evidence>
<evidence type="ECO:0000256" key="1">
    <source>
        <dbReference type="ARBA" id="ARBA00023172"/>
    </source>
</evidence>
<dbReference type="SUPFAM" id="SSF56349">
    <property type="entry name" value="DNA breaking-rejoining enzymes"/>
    <property type="match status" value="1"/>
</dbReference>
<reference evidence="3" key="1">
    <citation type="submission" date="2021-02" db="EMBL/GenBank/DDBJ databases">
        <title>Rhodobacter shimadae sp. nov., an aerobic anoxygenic phototrophic bacterium isolated from a hot spring.</title>
        <authorList>
            <person name="Muramatsu S."/>
            <person name="Haruta S."/>
            <person name="Hirose S."/>
            <person name="Hanada S."/>
        </authorList>
    </citation>
    <scope>NUCLEOTIDE SEQUENCE</scope>
    <source>
        <strain evidence="3">N10</strain>
    </source>
</reference>
<dbReference type="Gene3D" id="1.10.443.10">
    <property type="entry name" value="Intergrase catalytic core"/>
    <property type="match status" value="1"/>
</dbReference>
<dbReference type="InterPro" id="IPR013762">
    <property type="entry name" value="Integrase-like_cat_sf"/>
</dbReference>
<keyword evidence="1" id="KW-0233">DNA recombination</keyword>
<dbReference type="PROSITE" id="PS51898">
    <property type="entry name" value="TYR_RECOMBINASE"/>
    <property type="match status" value="1"/>
</dbReference>
<sequence>MGRSLPFPEWPAADQQMWHALTRQGGPFDERGAFAGLRLTSARMYQGPYGRWLDWLRRVDPAVLTEPPAVRATLARLKMWLDASPGLSLTIRKMYFTGALRVLRAADPKRDWSAHLRVERGLERSAGRGDPARKHGRILSGRVLLDAGLRLAGPEADAATTPLGRAKAQRDGAMVALLAMMPTIRHRAFSCLTIGQSLLVDDRALTVVLTEELTKSGVAWEAEVPEPAATALRRYVSEARPFLLSRGSRVHDALWVCNRGDPMSYSYIGQKIPDVTGRLTGTQVPPHFFRDAAATTLARESPQAALVIAPILGHARARTSERHYIQAGSIEVGRDLAKLLKRLKEKA</sequence>
<dbReference type="Proteomes" id="UP000826300">
    <property type="component" value="Chromosome"/>
</dbReference>
<proteinExistence type="predicted"/>
<evidence type="ECO:0000313" key="3">
    <source>
        <dbReference type="EMBL" id="QYZ69528.1"/>
    </source>
</evidence>
<dbReference type="AlphaFoldDB" id="A0A8G0ZSY2"/>
<dbReference type="KEGG" id="nsm:JO391_17680"/>
<name>A0A8G0ZSY2_9RHOB</name>
<dbReference type="InterPro" id="IPR002104">
    <property type="entry name" value="Integrase_catalytic"/>
</dbReference>
<organism evidence="3 4">
    <name type="scientific">Neotabrizicola shimadae</name>
    <dbReference type="NCBI Taxonomy" id="2807096"/>
    <lineage>
        <taxon>Bacteria</taxon>
        <taxon>Pseudomonadati</taxon>
        <taxon>Pseudomonadota</taxon>
        <taxon>Alphaproteobacteria</taxon>
        <taxon>Rhodobacterales</taxon>
        <taxon>Paracoccaceae</taxon>
        <taxon>Neotabrizicola</taxon>
    </lineage>
</organism>
<dbReference type="RefSeq" id="WP_220661746.1">
    <property type="nucleotide sequence ID" value="NZ_CP069370.1"/>
</dbReference>
<evidence type="ECO:0000259" key="2">
    <source>
        <dbReference type="PROSITE" id="PS51898"/>
    </source>
</evidence>